<accession>A0ABN9TQX0</accession>
<keyword evidence="3" id="KW-1185">Reference proteome</keyword>
<proteinExistence type="predicted"/>
<feature type="non-terminal residue" evidence="2">
    <location>
        <position position="1"/>
    </location>
</feature>
<sequence length="1052" mass="115964">PPAEFAELASRFEGLVVTGSRSEILLRPDRNAKQMKTEQTVKAIKREGNAEPIIRWASANIIAEDFDRGVLEQQIKAQIIHEAEETQWCLLHNTRAVERRQSQVCSLPSIYMEREFPPAPGTRPVPVGTAILAALPRVSKLITMTKAARQLQLYPSKGILRDHSPVLLEADLGVPSLRSSQILASWNFDAIETALQTPGLREGFLEEANLALQRAAPSYLGYFESNMIDAGYASFLDALAPIAKKHFGRARRTPGAELAQHRLQVRRFLRGRAVLRAMGLPHCHYDFQIRDLTNRIRWEPLPGASIGRSHTLRLRSTTMDAYRDAGERMPFLGTQILADRLRSARVWHIAVFDDTKNAFGCCEHKRMNQGLLEYLPAGDVALLSDRRTTHLLHLEGVDRPTTLHLQSGALMGDPSAPDEFRVDFARPLQEWLAQFQDPALCVSCPVFGREVYAGLFKYVDDLAYFLLLQEGALSEAVATAREAQAKLGNALAAYGYKQNTSKQVLVPRLCGYKATRQFYAAEVISLLFGRVGFENAPTLSEGRLTVHANPFAVRFVTDVYRLELLTDYGDWRSVWGEDIHALFHDDYISHCSFWITFASGTCLSYLRDGLAMATPKPKWMLEKRPPGAEAEGAPVLAKAKGGGPPQKDKGGKSSAPTPGSASDAAAASGPNSKQQRNRHLGQIKDMGFTKKQANFINVMVKQTLMTTQLVRELWAAGVDTYFLTADLPEIEAAQEAGATYSHEVRARGKGHQLGPPHLHIFNGFVTKLLERGPALGQRTHAMLKDWHGRVWCELQPHDLYDMVRLFRVTKCYDQNKRKLHLMMRDVAQPSVPPESDEQQLPSPLTVRGLLQKALEEIGGRRALGAAPPGAMEEILQNAVDAKDSRCSKLQASGVPCFQLAVAGLPRLDSWHTGLANLAADRVLGLQTIVDGKFTISVEGDFMGLDGSNEEAVNTRDGIIARTDVVELELAKVAAKKRRTPAGAVDGGGAPGAERLERRLEEQRLRRDAMARGQGGPGPRRSSRRGFDGADVVGVSGTVAPHDGAELIHCLDP</sequence>
<protein>
    <recommendedName>
        <fullName evidence="4">DNA-directed DNA polymerase</fullName>
    </recommendedName>
</protein>
<evidence type="ECO:0000256" key="1">
    <source>
        <dbReference type="SAM" id="MobiDB-lite"/>
    </source>
</evidence>
<feature type="compositionally biased region" description="Low complexity" evidence="1">
    <location>
        <begin position="652"/>
        <end position="672"/>
    </location>
</feature>
<evidence type="ECO:0000313" key="3">
    <source>
        <dbReference type="Proteomes" id="UP001189429"/>
    </source>
</evidence>
<comment type="caution">
    <text evidence="2">The sequence shown here is derived from an EMBL/GenBank/DDBJ whole genome shotgun (WGS) entry which is preliminary data.</text>
</comment>
<dbReference type="EMBL" id="CAUYUJ010014983">
    <property type="protein sequence ID" value="CAK0848494.1"/>
    <property type="molecule type" value="Genomic_DNA"/>
</dbReference>
<evidence type="ECO:0000313" key="2">
    <source>
        <dbReference type="EMBL" id="CAK0848494.1"/>
    </source>
</evidence>
<feature type="region of interest" description="Disordered" evidence="1">
    <location>
        <begin position="635"/>
        <end position="677"/>
    </location>
</feature>
<gene>
    <name evidence="2" type="ORF">PCOR1329_LOCUS41422</name>
</gene>
<evidence type="ECO:0008006" key="4">
    <source>
        <dbReference type="Google" id="ProtNLM"/>
    </source>
</evidence>
<feature type="region of interest" description="Disordered" evidence="1">
    <location>
        <begin position="1004"/>
        <end position="1030"/>
    </location>
</feature>
<feature type="non-terminal residue" evidence="2">
    <location>
        <position position="1052"/>
    </location>
</feature>
<name>A0ABN9TQX0_9DINO</name>
<reference evidence="2" key="1">
    <citation type="submission" date="2023-10" db="EMBL/GenBank/DDBJ databases">
        <authorList>
            <person name="Chen Y."/>
            <person name="Shah S."/>
            <person name="Dougan E. K."/>
            <person name="Thang M."/>
            <person name="Chan C."/>
        </authorList>
    </citation>
    <scope>NUCLEOTIDE SEQUENCE [LARGE SCALE GENOMIC DNA]</scope>
</reference>
<organism evidence="2 3">
    <name type="scientific">Prorocentrum cordatum</name>
    <dbReference type="NCBI Taxonomy" id="2364126"/>
    <lineage>
        <taxon>Eukaryota</taxon>
        <taxon>Sar</taxon>
        <taxon>Alveolata</taxon>
        <taxon>Dinophyceae</taxon>
        <taxon>Prorocentrales</taxon>
        <taxon>Prorocentraceae</taxon>
        <taxon>Prorocentrum</taxon>
    </lineage>
</organism>
<dbReference type="Proteomes" id="UP001189429">
    <property type="component" value="Unassembled WGS sequence"/>
</dbReference>